<evidence type="ECO:0000256" key="1">
    <source>
        <dbReference type="ARBA" id="ARBA00006432"/>
    </source>
</evidence>
<dbReference type="InterPro" id="IPR020845">
    <property type="entry name" value="AMP-binding_CS"/>
</dbReference>
<keyword evidence="2 7" id="KW-0436">Ligase</keyword>
<evidence type="ECO:0000256" key="3">
    <source>
        <dbReference type="ARBA" id="ARBA00022832"/>
    </source>
</evidence>
<protein>
    <submittedName>
        <fullName evidence="7">Long-chain-fatty-acid--CoA ligase</fullName>
    </submittedName>
</protein>
<evidence type="ECO:0000256" key="4">
    <source>
        <dbReference type="ARBA" id="ARBA00023098"/>
    </source>
</evidence>
<comment type="caution">
    <text evidence="7">The sequence shown here is derived from an EMBL/GenBank/DDBJ whole genome shotgun (WGS) entry which is preliminary data.</text>
</comment>
<dbReference type="GO" id="GO:0006631">
    <property type="term" value="P:fatty acid metabolic process"/>
    <property type="evidence" value="ECO:0007669"/>
    <property type="project" value="UniProtKB-KW"/>
</dbReference>
<dbReference type="SUPFAM" id="SSF56801">
    <property type="entry name" value="Acetyl-CoA synthetase-like"/>
    <property type="match status" value="1"/>
</dbReference>
<dbReference type="PANTHER" id="PTHR43859">
    <property type="entry name" value="ACYL-ACTIVATING ENZYME"/>
    <property type="match status" value="1"/>
</dbReference>
<dbReference type="Gene3D" id="3.40.50.12780">
    <property type="entry name" value="N-terminal domain of ligase-like"/>
    <property type="match status" value="1"/>
</dbReference>
<dbReference type="InterPro" id="IPR045851">
    <property type="entry name" value="AMP-bd_C_sf"/>
</dbReference>
<evidence type="ECO:0000259" key="5">
    <source>
        <dbReference type="Pfam" id="PF00501"/>
    </source>
</evidence>
<dbReference type="AlphaFoldDB" id="A0A918S2K5"/>
<dbReference type="CDD" id="cd12119">
    <property type="entry name" value="ttLC_FACS_AlkK_like"/>
    <property type="match status" value="1"/>
</dbReference>
<dbReference type="Gene3D" id="3.30.300.30">
    <property type="match status" value="1"/>
</dbReference>
<dbReference type="EMBL" id="BMXA01000009">
    <property type="protein sequence ID" value="GHA20662.1"/>
    <property type="molecule type" value="Genomic_DNA"/>
</dbReference>
<dbReference type="InterPro" id="IPR000873">
    <property type="entry name" value="AMP-dep_synth/lig_dom"/>
</dbReference>
<evidence type="ECO:0000313" key="7">
    <source>
        <dbReference type="EMBL" id="GHA20662.1"/>
    </source>
</evidence>
<dbReference type="Proteomes" id="UP000614811">
    <property type="component" value="Unassembled WGS sequence"/>
</dbReference>
<dbReference type="FunFam" id="3.30.300.30:FF:000008">
    <property type="entry name" value="2,3-dihydroxybenzoate-AMP ligase"/>
    <property type="match status" value="1"/>
</dbReference>
<gene>
    <name evidence="7" type="ORF">GCM10008090_33220</name>
</gene>
<dbReference type="PROSITE" id="PS00455">
    <property type="entry name" value="AMP_BINDING"/>
    <property type="match status" value="1"/>
</dbReference>
<dbReference type="RefSeq" id="WP_189402840.1">
    <property type="nucleotide sequence ID" value="NZ_BMXA01000009.1"/>
</dbReference>
<proteinExistence type="inferred from homology"/>
<comment type="similarity">
    <text evidence="1">Belongs to the ATP-dependent AMP-binding enzyme family.</text>
</comment>
<dbReference type="PANTHER" id="PTHR43859:SF4">
    <property type="entry name" value="BUTANOATE--COA LIGASE AAE1-RELATED"/>
    <property type="match status" value="1"/>
</dbReference>
<dbReference type="Pfam" id="PF00501">
    <property type="entry name" value="AMP-binding"/>
    <property type="match status" value="1"/>
</dbReference>
<sequence length="548" mass="60722">MHGLMQNRQLLVSSMVRYAQQYHSDVDVVTAIGADASIRTNYGQVIARAGQLANSLAKQGIKQGDCIGTLAWNNHRHLELYYAVPSMGAVLNTINPRLHSDQIRYIVNHAHDKYLFVDLDFLPLVEKVHVDIAQIKGIVVLCSEQQMPDIHWCDAICYESLIAQESADFDWPEFDEDTAASLCYTSGTTGDPKGVLYSHRSLVLHSIATCMKDCMNIGAEDVIMPIVPMFHVNAWGIPYSAAIAGSKLVLPGSDMSGKNVYRLLNEEHCTLTLGVPTIWQLLVDYAATLPLNETSRLPIREFVIGGSAASEQLITSLESLFDATVLHVWGMTETSPMGTVSRPSPKHRRLSKEELLAIKLKQGKPPFGVEAKIVDDDGIELPWNGDTCGQLLVRGPWVAKAYYRKEDMRVLSDDGFFNTGDISTISADGWMNIVDRAKDVIKSGGEWISSIDLENVAAAHPDISQAAVIGIHHPKWQERPLLVCVASEGANPNKNDVLSFMKDKIAKWWLPNDVVFVDELPYNATGKIHKKNLRESFNDYRFPAGAVK</sequence>
<evidence type="ECO:0000259" key="6">
    <source>
        <dbReference type="Pfam" id="PF13193"/>
    </source>
</evidence>
<dbReference type="NCBIfam" id="NF004837">
    <property type="entry name" value="PRK06187.1"/>
    <property type="match status" value="1"/>
</dbReference>
<name>A0A918S2K5_9GAMM</name>
<accession>A0A918S2K5</accession>
<organism evidence="7 8">
    <name type="scientific">Arenicella chitinivorans</name>
    <dbReference type="NCBI Taxonomy" id="1329800"/>
    <lineage>
        <taxon>Bacteria</taxon>
        <taxon>Pseudomonadati</taxon>
        <taxon>Pseudomonadota</taxon>
        <taxon>Gammaproteobacteria</taxon>
        <taxon>Arenicellales</taxon>
        <taxon>Arenicellaceae</taxon>
        <taxon>Arenicella</taxon>
    </lineage>
</organism>
<dbReference type="InterPro" id="IPR025110">
    <property type="entry name" value="AMP-bd_C"/>
</dbReference>
<keyword evidence="3" id="KW-0276">Fatty acid metabolism</keyword>
<reference evidence="7" key="1">
    <citation type="journal article" date="2014" name="Int. J. Syst. Evol. Microbiol.">
        <title>Complete genome sequence of Corynebacterium casei LMG S-19264T (=DSM 44701T), isolated from a smear-ripened cheese.</title>
        <authorList>
            <consortium name="US DOE Joint Genome Institute (JGI-PGF)"/>
            <person name="Walter F."/>
            <person name="Albersmeier A."/>
            <person name="Kalinowski J."/>
            <person name="Ruckert C."/>
        </authorList>
    </citation>
    <scope>NUCLEOTIDE SEQUENCE</scope>
    <source>
        <strain evidence="7">KCTC 12711</strain>
    </source>
</reference>
<reference evidence="7" key="2">
    <citation type="submission" date="2020-09" db="EMBL/GenBank/DDBJ databases">
        <authorList>
            <person name="Sun Q."/>
            <person name="Kim S."/>
        </authorList>
    </citation>
    <scope>NUCLEOTIDE SEQUENCE</scope>
    <source>
        <strain evidence="7">KCTC 12711</strain>
    </source>
</reference>
<keyword evidence="4" id="KW-0443">Lipid metabolism</keyword>
<dbReference type="GO" id="GO:0016874">
    <property type="term" value="F:ligase activity"/>
    <property type="evidence" value="ECO:0007669"/>
    <property type="project" value="UniProtKB-KW"/>
</dbReference>
<evidence type="ECO:0000313" key="8">
    <source>
        <dbReference type="Proteomes" id="UP000614811"/>
    </source>
</evidence>
<feature type="domain" description="AMP-dependent synthetase/ligase" evidence="5">
    <location>
        <begin position="27"/>
        <end position="403"/>
    </location>
</feature>
<keyword evidence="8" id="KW-1185">Reference proteome</keyword>
<dbReference type="InterPro" id="IPR042099">
    <property type="entry name" value="ANL_N_sf"/>
</dbReference>
<dbReference type="Pfam" id="PF13193">
    <property type="entry name" value="AMP-binding_C"/>
    <property type="match status" value="1"/>
</dbReference>
<feature type="domain" description="AMP-binding enzyme C-terminal" evidence="6">
    <location>
        <begin position="453"/>
        <end position="527"/>
    </location>
</feature>
<evidence type="ECO:0000256" key="2">
    <source>
        <dbReference type="ARBA" id="ARBA00022598"/>
    </source>
</evidence>